<feature type="signal peptide" evidence="6">
    <location>
        <begin position="1"/>
        <end position="19"/>
    </location>
</feature>
<keyword evidence="4 5" id="KW-0472">Membrane</keyword>
<reference evidence="8 9" key="1">
    <citation type="journal article" date="2019" name="J. Hered.">
        <title>An Improved Genome Assembly for Drosophila navojoa, the Basal Species in the mojavensis Cluster.</title>
        <authorList>
            <person name="Vanderlinde T."/>
            <person name="Dupim E.G."/>
            <person name="Nazario-Yepiz N.O."/>
            <person name="Carvalho A.B."/>
        </authorList>
    </citation>
    <scope>NUCLEOTIDE SEQUENCE [LARGE SCALE GENOMIC DNA]</scope>
    <source>
        <strain evidence="8">Navoj_Jal97</strain>
        <tissue evidence="8">Whole organism</tissue>
    </source>
</reference>
<dbReference type="Gene3D" id="1.20.1070.10">
    <property type="entry name" value="Rhodopsin 7-helix transmembrane proteins"/>
    <property type="match status" value="1"/>
</dbReference>
<evidence type="ECO:0000256" key="6">
    <source>
        <dbReference type="SAM" id="SignalP"/>
    </source>
</evidence>
<dbReference type="Proteomes" id="UP000295192">
    <property type="component" value="Unassembled WGS sequence"/>
</dbReference>
<feature type="transmembrane region" description="Helical" evidence="5">
    <location>
        <begin position="483"/>
        <end position="503"/>
    </location>
</feature>
<evidence type="ECO:0000256" key="3">
    <source>
        <dbReference type="ARBA" id="ARBA00022989"/>
    </source>
</evidence>
<dbReference type="GO" id="GO:0016020">
    <property type="term" value="C:membrane"/>
    <property type="evidence" value="ECO:0007669"/>
    <property type="project" value="UniProtKB-SubCell"/>
</dbReference>
<feature type="transmembrane region" description="Helical" evidence="5">
    <location>
        <begin position="559"/>
        <end position="581"/>
    </location>
</feature>
<gene>
    <name evidence="8" type="ORF">AWZ03_006598</name>
</gene>
<accession>A0A484BDT4</accession>
<comment type="subcellular location">
    <subcellularLocation>
        <location evidence="1">Membrane</location>
        <topology evidence="1">Multi-pass membrane protein</topology>
    </subcellularLocation>
</comment>
<dbReference type="OrthoDB" id="10037534at2759"/>
<evidence type="ECO:0000256" key="2">
    <source>
        <dbReference type="ARBA" id="ARBA00022692"/>
    </source>
</evidence>
<dbReference type="InterPro" id="IPR053066">
    <property type="entry name" value="ADGR_G7"/>
</dbReference>
<dbReference type="InterPro" id="IPR046338">
    <property type="entry name" value="GAIN_dom_sf"/>
</dbReference>
<organism evidence="8 9">
    <name type="scientific">Drosophila navojoa</name>
    <name type="common">Fruit fly</name>
    <dbReference type="NCBI Taxonomy" id="7232"/>
    <lineage>
        <taxon>Eukaryota</taxon>
        <taxon>Metazoa</taxon>
        <taxon>Ecdysozoa</taxon>
        <taxon>Arthropoda</taxon>
        <taxon>Hexapoda</taxon>
        <taxon>Insecta</taxon>
        <taxon>Pterygota</taxon>
        <taxon>Neoptera</taxon>
        <taxon>Endopterygota</taxon>
        <taxon>Diptera</taxon>
        <taxon>Brachycera</taxon>
        <taxon>Muscomorpha</taxon>
        <taxon>Ephydroidea</taxon>
        <taxon>Drosophilidae</taxon>
        <taxon>Drosophila</taxon>
    </lineage>
</organism>
<evidence type="ECO:0000313" key="9">
    <source>
        <dbReference type="Proteomes" id="UP000295192"/>
    </source>
</evidence>
<feature type="domain" description="G-protein coupled receptors family 2 profile 2" evidence="7">
    <location>
        <begin position="447"/>
        <end position="697"/>
    </location>
</feature>
<evidence type="ECO:0000256" key="5">
    <source>
        <dbReference type="SAM" id="Phobius"/>
    </source>
</evidence>
<dbReference type="Gene3D" id="2.60.220.50">
    <property type="match status" value="1"/>
</dbReference>
<dbReference type="AlphaFoldDB" id="A0A484BDT4"/>
<protein>
    <recommendedName>
        <fullName evidence="7">G-protein coupled receptors family 2 profile 2 domain-containing protein</fullName>
    </recommendedName>
</protein>
<proteinExistence type="predicted"/>
<evidence type="ECO:0000256" key="4">
    <source>
        <dbReference type="ARBA" id="ARBA00023136"/>
    </source>
</evidence>
<keyword evidence="2 5" id="KW-0812">Transmembrane</keyword>
<dbReference type="GO" id="GO:0004888">
    <property type="term" value="F:transmembrane signaling receptor activity"/>
    <property type="evidence" value="ECO:0007669"/>
    <property type="project" value="InterPro"/>
</dbReference>
<dbReference type="PANTHER" id="PTHR47767">
    <property type="entry name" value="ADHESION G PROTEIN-COUPLED RECEPTOR G7"/>
    <property type="match status" value="1"/>
</dbReference>
<feature type="transmembrane region" description="Helical" evidence="5">
    <location>
        <begin position="515"/>
        <end position="539"/>
    </location>
</feature>
<feature type="transmembrane region" description="Helical" evidence="5">
    <location>
        <begin position="648"/>
        <end position="669"/>
    </location>
</feature>
<comment type="caution">
    <text evidence="8">The sequence shown here is derived from an EMBL/GenBank/DDBJ whole genome shotgun (WGS) entry which is preliminary data.</text>
</comment>
<dbReference type="GO" id="GO:0007166">
    <property type="term" value="P:cell surface receptor signaling pathway"/>
    <property type="evidence" value="ECO:0007669"/>
    <property type="project" value="InterPro"/>
</dbReference>
<name>A0A484BDT4_DRONA</name>
<dbReference type="PANTHER" id="PTHR47767:SF1">
    <property type="entry name" value="ADHESION G PROTEIN-COUPLED RECEPTOR G7"/>
    <property type="match status" value="1"/>
</dbReference>
<dbReference type="STRING" id="7232.A0A484BDT4"/>
<evidence type="ECO:0000313" key="8">
    <source>
        <dbReference type="EMBL" id="TDG47017.1"/>
    </source>
</evidence>
<sequence>MYSHRFVLFAFSLVAGIAALSYCPPIEIIDYYESQNENGSNSRKNYSYSFPLTPINEFALTRELCVQSDGLPLVRKCLANQQWAQLDRNIGCRPSQGMAVESQSLSELQYELSMGISERSSFIDYPLAVMRNVSDLIAQMDAKIEPVDVLSINKIIDRVVNEPKDMAACIQMIRVYSDLMGANSSVLELSARLNATNDLLYKFEDYTNGLAPQLKSCNEPIAVDPTQELVDVKMHNGVQALIGKVLSVFYLFPECNAFTGIAIYTKPGPGREGCPHHGFWYRFLYSNQSLNALREEPDLLTASYLTRELWEALQVAGATYMVFKIYANNALFVDLSASNTGAKPASHVLSINIPQVSPHLPYPLAFLLRNEDFDEAFRKRKRFDGYCAYWNYGNWTQQGITTDTMNLSSSPIVACFTHHLTQFAFLVGASNKHRNCRYGLDRLECLLDTTTAVGCSLSLFGLLMIWLTAAISKRWRSLQSTKLLLNMCVALTLLFLLMLLLYVNEWAIRYSFDRGSWACIALGAVFQYAVLFLFSWMLLVGHLQYRKHVTVLVAPTENIVGRLAAIAWTMPLLPTLALLLVDPEAYSPVLSGEFASVCYPAGAGLIYGILLPIGLVLGANVFTFGCILFRVSRLRHRNGQLIWQQFRLFLLLFFLLGLTWIFGLCAYFNLGFSLKFLFCLLATVQGFVVFVYFVVFDRYARAAWVQLLMGQPTANVDFR</sequence>
<evidence type="ECO:0000259" key="7">
    <source>
        <dbReference type="PROSITE" id="PS50261"/>
    </source>
</evidence>
<dbReference type="InterPro" id="IPR017981">
    <property type="entry name" value="GPCR_2-like_7TM"/>
</dbReference>
<feature type="chain" id="PRO_5019711341" description="G-protein coupled receptors family 2 profile 2 domain-containing protein" evidence="6">
    <location>
        <begin position="20"/>
        <end position="719"/>
    </location>
</feature>
<dbReference type="EMBL" id="LSRL02000050">
    <property type="protein sequence ID" value="TDG47017.1"/>
    <property type="molecule type" value="Genomic_DNA"/>
</dbReference>
<keyword evidence="6" id="KW-0732">Signal</keyword>
<dbReference type="OMA" id="CYPAGAG"/>
<feature type="transmembrane region" description="Helical" evidence="5">
    <location>
        <begin position="675"/>
        <end position="696"/>
    </location>
</feature>
<feature type="transmembrane region" description="Helical" evidence="5">
    <location>
        <begin position="451"/>
        <end position="471"/>
    </location>
</feature>
<evidence type="ECO:0000256" key="1">
    <source>
        <dbReference type="ARBA" id="ARBA00004141"/>
    </source>
</evidence>
<keyword evidence="9" id="KW-1185">Reference proteome</keyword>
<keyword evidence="3 5" id="KW-1133">Transmembrane helix</keyword>
<feature type="transmembrane region" description="Helical" evidence="5">
    <location>
        <begin position="601"/>
        <end position="628"/>
    </location>
</feature>
<dbReference type="PROSITE" id="PS50261">
    <property type="entry name" value="G_PROTEIN_RECEP_F2_4"/>
    <property type="match status" value="1"/>
</dbReference>